<protein>
    <recommendedName>
        <fullName evidence="8">Corrinoid adenosyltransferase MMAB</fullName>
    </recommendedName>
    <alternativeName>
        <fullName evidence="9">ATP:co(I)rrinoid adenosyltransferase MMAB</fullName>
    </alternativeName>
</protein>
<reference evidence="12 13" key="1">
    <citation type="journal article" date="2017" name="Gigascience">
        <title>Genome sequence of the small brown planthopper, Laodelphax striatellus.</title>
        <authorList>
            <person name="Zhu J."/>
            <person name="Jiang F."/>
            <person name="Wang X."/>
            <person name="Yang P."/>
            <person name="Bao Y."/>
            <person name="Zhao W."/>
            <person name="Wang W."/>
            <person name="Lu H."/>
            <person name="Wang Q."/>
            <person name="Cui N."/>
            <person name="Li J."/>
            <person name="Chen X."/>
            <person name="Luo L."/>
            <person name="Yu J."/>
            <person name="Kang L."/>
            <person name="Cui F."/>
        </authorList>
    </citation>
    <scope>NUCLEOTIDE SEQUENCE [LARGE SCALE GENOMIC DNA]</scope>
    <source>
        <strain evidence="12">Lst14</strain>
    </source>
</reference>
<organism evidence="12 13">
    <name type="scientific">Laodelphax striatellus</name>
    <name type="common">Small brown planthopper</name>
    <name type="synonym">Delphax striatella</name>
    <dbReference type="NCBI Taxonomy" id="195883"/>
    <lineage>
        <taxon>Eukaryota</taxon>
        <taxon>Metazoa</taxon>
        <taxon>Ecdysozoa</taxon>
        <taxon>Arthropoda</taxon>
        <taxon>Hexapoda</taxon>
        <taxon>Insecta</taxon>
        <taxon>Pterygota</taxon>
        <taxon>Neoptera</taxon>
        <taxon>Paraneoptera</taxon>
        <taxon>Hemiptera</taxon>
        <taxon>Auchenorrhyncha</taxon>
        <taxon>Fulgoroidea</taxon>
        <taxon>Delphacidae</taxon>
        <taxon>Criomorphinae</taxon>
        <taxon>Laodelphax</taxon>
    </lineage>
</organism>
<accession>A0A482WPV8</accession>
<dbReference type="SUPFAM" id="SSF89028">
    <property type="entry name" value="Cobalamin adenosyltransferase-like"/>
    <property type="match status" value="1"/>
</dbReference>
<evidence type="ECO:0000256" key="3">
    <source>
        <dbReference type="ARBA" id="ARBA00022679"/>
    </source>
</evidence>
<evidence type="ECO:0000256" key="5">
    <source>
        <dbReference type="ARBA" id="ARBA00022840"/>
    </source>
</evidence>
<dbReference type="AlphaFoldDB" id="A0A482WPV8"/>
<dbReference type="InParanoid" id="A0A482WPV8"/>
<dbReference type="GO" id="GO:0008817">
    <property type="term" value="F:corrinoid adenosyltransferase activity"/>
    <property type="evidence" value="ECO:0007669"/>
    <property type="project" value="TreeGrafter"/>
</dbReference>
<gene>
    <name evidence="12" type="ORF">LSTR_LSTR010234</name>
</gene>
<sequence length="361" mass="40047">MKTVMRFVHLVKTLRLARIDGNSLFSRASSSEKCNRDVEGSSINFTRRGDCGTTTLNNSEKELPKDDKIFEAIGATDELSSHLGFAKEYGGQHIYGAKLRRIQIMLVDIVSAIHNCQAKSSDQLKFSSQNTKELEEWIDEYTSQLTPFEPNLLPGGGLASSSLHIARAVCRRAERSIVPLVREGNLDREILAYLNRLSDFLFTISRVACKTDERSFIPSALSFPLLAKLVAEKLCKHSRGILLTRPSNVIITTVKEHSKSRTMHLHLTLAVLLSVAASLISAAPQREGSYFTNEAIKQAQNTHLIPQGATIQKVQEGIELAAYESIPGNQRINLFEILGEHVPPEVVNNLQSQVDQVGKSR</sequence>
<name>A0A482WPV8_LAOST</name>
<dbReference type="SMR" id="A0A482WPV8"/>
<keyword evidence="13" id="KW-1185">Reference proteome</keyword>
<keyword evidence="5 10" id="KW-0067">ATP-binding</keyword>
<feature type="domain" description="Cobalamin adenosyltransferase-like" evidence="11">
    <location>
        <begin position="45"/>
        <end position="208"/>
    </location>
</feature>
<evidence type="ECO:0000256" key="2">
    <source>
        <dbReference type="ARBA" id="ARBA00011233"/>
    </source>
</evidence>
<dbReference type="Proteomes" id="UP000291343">
    <property type="component" value="Unassembled WGS sequence"/>
</dbReference>
<evidence type="ECO:0000256" key="10">
    <source>
        <dbReference type="RuleBase" id="RU366026"/>
    </source>
</evidence>
<dbReference type="GO" id="GO:0005524">
    <property type="term" value="F:ATP binding"/>
    <property type="evidence" value="ECO:0007669"/>
    <property type="project" value="UniProtKB-UniRule"/>
</dbReference>
<evidence type="ECO:0000256" key="8">
    <source>
        <dbReference type="ARBA" id="ARBA00071654"/>
    </source>
</evidence>
<dbReference type="NCBIfam" id="TIGR00636">
    <property type="entry name" value="PduO_Nterm"/>
    <property type="match status" value="1"/>
</dbReference>
<proteinExistence type="inferred from homology"/>
<evidence type="ECO:0000256" key="6">
    <source>
        <dbReference type="ARBA" id="ARBA00051988"/>
    </source>
</evidence>
<dbReference type="OrthoDB" id="8174403at2759"/>
<dbReference type="GO" id="GO:0009235">
    <property type="term" value="P:cobalamin metabolic process"/>
    <property type="evidence" value="ECO:0007669"/>
    <property type="project" value="UniProtKB-ARBA"/>
</dbReference>
<dbReference type="InterPro" id="IPR029499">
    <property type="entry name" value="PduO-typ"/>
</dbReference>
<evidence type="ECO:0000313" key="12">
    <source>
        <dbReference type="EMBL" id="RZF35543.1"/>
    </source>
</evidence>
<comment type="similarity">
    <text evidence="1 10">Belongs to the Cob(I)alamin adenosyltransferase family.</text>
</comment>
<dbReference type="Gene3D" id="1.20.1200.10">
    <property type="entry name" value="Cobalamin adenosyltransferase-like"/>
    <property type="match status" value="1"/>
</dbReference>
<evidence type="ECO:0000256" key="7">
    <source>
        <dbReference type="ARBA" id="ARBA00056747"/>
    </source>
</evidence>
<dbReference type="PANTHER" id="PTHR12213">
    <property type="entry name" value="CORRINOID ADENOSYLTRANSFERASE"/>
    <property type="match status" value="1"/>
</dbReference>
<keyword evidence="3 10" id="KW-0808">Transferase</keyword>
<evidence type="ECO:0000259" key="11">
    <source>
        <dbReference type="Pfam" id="PF01923"/>
    </source>
</evidence>
<comment type="catalytic activity">
    <reaction evidence="6">
        <text>cob(I)alamin-[corrinoid adenosyltransferase] + ATP = apo-[corrinoid adenosyltransferase] + adenosylcob(III)alamin + triphosphate</text>
        <dbReference type="Rhea" id="RHEA:56796"/>
        <dbReference type="Rhea" id="RHEA-COMP:14743"/>
        <dbReference type="Rhea" id="RHEA-COMP:14744"/>
        <dbReference type="ChEBI" id="CHEBI:18036"/>
        <dbReference type="ChEBI" id="CHEBI:18408"/>
        <dbReference type="ChEBI" id="CHEBI:30616"/>
        <dbReference type="ChEBI" id="CHEBI:60488"/>
        <dbReference type="ChEBI" id="CHEBI:83228"/>
    </reaction>
    <physiologicalReaction direction="left-to-right" evidence="6">
        <dbReference type="Rhea" id="RHEA:56797"/>
    </physiologicalReaction>
</comment>
<dbReference type="EMBL" id="QKKF02028090">
    <property type="protein sequence ID" value="RZF35543.1"/>
    <property type="molecule type" value="Genomic_DNA"/>
</dbReference>
<dbReference type="FunFam" id="1.20.1200.10:FF:000001">
    <property type="entry name" value="Cob(I)yrinic acid a,c-diamide adenosyltransferase"/>
    <property type="match status" value="1"/>
</dbReference>
<evidence type="ECO:0000256" key="9">
    <source>
        <dbReference type="ARBA" id="ARBA00075216"/>
    </source>
</evidence>
<comment type="caution">
    <text evidence="12">The sequence shown here is derived from an EMBL/GenBank/DDBJ whole genome shotgun (WGS) entry which is preliminary data.</text>
</comment>
<comment type="function">
    <text evidence="7">Converts cob(I)alamin to adenosylcobalamin (adenosylcob(III)alamin), a coenzyme for methylmalonyl-CoA mutase, therefore participates in the final step of the vitamin B12 conversion. Generates adenosylcobalamin (AdoCbl) and directly delivers the cofactor to MUT in a transfer that is stimulated by ATP-binding to MMAB and gated by MMAA.</text>
</comment>
<keyword evidence="4 10" id="KW-0547">Nucleotide-binding</keyword>
<dbReference type="InterPro" id="IPR016030">
    <property type="entry name" value="CblAdoTrfase-like"/>
</dbReference>
<dbReference type="InterPro" id="IPR036451">
    <property type="entry name" value="CblAdoTrfase-like_sf"/>
</dbReference>
<evidence type="ECO:0000313" key="13">
    <source>
        <dbReference type="Proteomes" id="UP000291343"/>
    </source>
</evidence>
<dbReference type="PANTHER" id="PTHR12213:SF0">
    <property type="entry name" value="CORRINOID ADENOSYLTRANSFERASE MMAB"/>
    <property type="match status" value="1"/>
</dbReference>
<dbReference type="STRING" id="195883.A0A482WPV8"/>
<evidence type="ECO:0000256" key="4">
    <source>
        <dbReference type="ARBA" id="ARBA00022741"/>
    </source>
</evidence>
<comment type="subunit">
    <text evidence="2">Homotrimer.</text>
</comment>
<evidence type="ECO:0000256" key="1">
    <source>
        <dbReference type="ARBA" id="ARBA00007487"/>
    </source>
</evidence>
<dbReference type="Pfam" id="PF01923">
    <property type="entry name" value="Cob_adeno_trans"/>
    <property type="match status" value="1"/>
</dbReference>